<accession>A0ACC3AAC7</accession>
<name>A0ACC3AAC7_9EURO</name>
<proteinExistence type="predicted"/>
<evidence type="ECO:0000313" key="2">
    <source>
        <dbReference type="Proteomes" id="UP001172386"/>
    </source>
</evidence>
<organism evidence="1 2">
    <name type="scientific">Neophaeococcomyces mojaviensis</name>
    <dbReference type="NCBI Taxonomy" id="3383035"/>
    <lineage>
        <taxon>Eukaryota</taxon>
        <taxon>Fungi</taxon>
        <taxon>Dikarya</taxon>
        <taxon>Ascomycota</taxon>
        <taxon>Pezizomycotina</taxon>
        <taxon>Eurotiomycetes</taxon>
        <taxon>Chaetothyriomycetidae</taxon>
        <taxon>Chaetothyriales</taxon>
        <taxon>Chaetothyriales incertae sedis</taxon>
        <taxon>Neophaeococcomyces</taxon>
    </lineage>
</organism>
<comment type="caution">
    <text evidence="1">The sequence shown here is derived from an EMBL/GenBank/DDBJ whole genome shotgun (WGS) entry which is preliminary data.</text>
</comment>
<dbReference type="EMBL" id="JAPDRQ010000052">
    <property type="protein sequence ID" value="KAJ9658313.1"/>
    <property type="molecule type" value="Genomic_DNA"/>
</dbReference>
<protein>
    <submittedName>
        <fullName evidence="1">Uncharacterized protein</fullName>
    </submittedName>
</protein>
<gene>
    <name evidence="1" type="ORF">H2198_003743</name>
</gene>
<evidence type="ECO:0000313" key="1">
    <source>
        <dbReference type="EMBL" id="KAJ9658313.1"/>
    </source>
</evidence>
<reference evidence="1" key="1">
    <citation type="submission" date="2022-10" db="EMBL/GenBank/DDBJ databases">
        <title>Culturing micro-colonial fungi from biological soil crusts in the Mojave desert and describing Neophaeococcomyces mojavensis, and introducing the new genera and species Taxawa tesnikishii.</title>
        <authorList>
            <person name="Kurbessoian T."/>
            <person name="Stajich J.E."/>
        </authorList>
    </citation>
    <scope>NUCLEOTIDE SEQUENCE</scope>
    <source>
        <strain evidence="1">JES_112</strain>
    </source>
</reference>
<dbReference type="Proteomes" id="UP001172386">
    <property type="component" value="Unassembled WGS sequence"/>
</dbReference>
<sequence length="484" mass="54829">MVQAGELSAAQSDDSQNNREVSATDRVTEQEEDVSVRRVFDIKDEEKEAVDSTLHSLSLDADLSGLMSQLEEKVMPGSSPPGMTLDAHRVNILKSIATKLRCQTEDSRKWLEQQKSEQEQLQCKKTESEKGLKAQDIHVEELHQLKKEVERKWKAEKQKKSVLEEEDAELSKQLRQAKARSEREMNRQAACKEKLRGIEKRLKRAELMHLIMGDREDPELRKAVEDFYNMAKEEHDANLLCRSCETSKVSLKANRFGKPNNKRVALSSSDSDEEASDTKADKLLRRPKSVSPVPSQKPRVVFPHSAISLNEWSNAKPRAGKPNFEFSCPKGSLSTATRLPDSNLVSTDEEPSDNEQRPNSSRQQIQVHPTTLKRVSKPLNPAHSSGSESESQPAKKRSRFTDDQRKRSTRSIFSTYSTAKASPASDPTRPDQDIKSEGEDRSTGKAEPCTKHVDGNSCLCEDCYHRLRDWNRKGTQVKRRKVRV</sequence>
<keyword evidence="2" id="KW-1185">Reference proteome</keyword>